<dbReference type="InterPro" id="IPR042278">
    <property type="entry name" value="Mfa-like_1_N"/>
</dbReference>
<dbReference type="Pfam" id="PF19886">
    <property type="entry name" value="DUF6359"/>
    <property type="match status" value="1"/>
</dbReference>
<evidence type="ECO:0000313" key="2">
    <source>
        <dbReference type="EMBL" id="CEA15327.1"/>
    </source>
</evidence>
<organism evidence="2 3">
    <name type="scientific">Fermentimonas caenicola</name>
    <dbReference type="NCBI Taxonomy" id="1562970"/>
    <lineage>
        <taxon>Bacteria</taxon>
        <taxon>Pseudomonadati</taxon>
        <taxon>Bacteroidota</taxon>
        <taxon>Bacteroidia</taxon>
        <taxon>Bacteroidales</taxon>
        <taxon>Dysgonomonadaceae</taxon>
        <taxon>Fermentimonas</taxon>
    </lineage>
</organism>
<dbReference type="PROSITE" id="PS51257">
    <property type="entry name" value="PROKAR_LIPOPROTEIN"/>
    <property type="match status" value="1"/>
</dbReference>
<dbReference type="CDD" id="cd13120">
    <property type="entry name" value="BF2867_like_N"/>
    <property type="match status" value="1"/>
</dbReference>
<dbReference type="Gene3D" id="2.60.40.2620">
    <property type="entry name" value="Fimbrillin-like"/>
    <property type="match status" value="1"/>
</dbReference>
<proteinExistence type="predicted"/>
<dbReference type="KEGG" id="pbt:ING2E5B_0560"/>
<dbReference type="InterPro" id="IPR025049">
    <property type="entry name" value="Mfa-like_1"/>
</dbReference>
<sequence length="457" mass="50186">MLRLNSFKCNVRNSALALGLILTAGLSSCEEKGLDLYGENGENVEATFITTIRPSTRMSDDRWESGDAIGVFAISNGEIMSDSTIYNNYKNIKYINKSDGSIANFEAAETAIKYPYTKEMLDFTAYYPYTDTGYIGGNDFSLSVDISQQSPHSAIDILYAKATGYNRDNPEVDLHFTHSLSQFCLNITASEDISLEGVEINIINAVTKGVMNLKYGTVTPSEISGDTIKPVINYDSLENRITATAIMIPGWNLSDAETVVQTPNGNIYTLKPDISELLPNKRIICSYKLTPKTVVVIPGGITISPWEDISEETIHEVEPDDTEATIPAESDKSYTGDGTSDFPYSVAEAISNQGDTEVWVKGYIVGFADYNNSETYELSNKIVLTNSTESIVLADIPTEEDITKMLPVKFGVGSDAKNRLNLKDNKDAGGREVMILCNLEEVYNSPGGNNIFDYKLI</sequence>
<dbReference type="Proteomes" id="UP000032417">
    <property type="component" value="Chromosome 1"/>
</dbReference>
<gene>
    <name evidence="2" type="ORF">ING2E5B_0560</name>
</gene>
<name>A0A098C080_9BACT</name>
<evidence type="ECO:0000259" key="1">
    <source>
        <dbReference type="Pfam" id="PF19886"/>
    </source>
</evidence>
<dbReference type="AlphaFoldDB" id="A0A098C080"/>
<dbReference type="CDD" id="cd13121">
    <property type="entry name" value="BF2867_like_C"/>
    <property type="match status" value="1"/>
</dbReference>
<dbReference type="EMBL" id="LN515532">
    <property type="protein sequence ID" value="CEA15327.1"/>
    <property type="molecule type" value="Genomic_DNA"/>
</dbReference>
<dbReference type="HOGENOM" id="CLU_598333_0_0_10"/>
<keyword evidence="3" id="KW-1185">Reference proteome</keyword>
<feature type="domain" description="Endonuclease YhcR N-terminal" evidence="1">
    <location>
        <begin position="344"/>
        <end position="455"/>
    </location>
</feature>
<reference evidence="2 3" key="1">
    <citation type="submission" date="2014-08" db="EMBL/GenBank/DDBJ databases">
        <authorList>
            <person name="Wibberg D."/>
        </authorList>
    </citation>
    <scope>NUCLEOTIDE SEQUENCE [LARGE SCALE GENOMIC DNA]</scope>
    <source>
        <strain evidence="3">ING2-E5B</strain>
    </source>
</reference>
<dbReference type="InterPro" id="IPR045939">
    <property type="entry name" value="YhcR_N"/>
</dbReference>
<accession>A0A098C080</accession>
<protein>
    <submittedName>
        <fullName evidence="2">Putative secreted protein</fullName>
    </submittedName>
</protein>
<evidence type="ECO:0000313" key="3">
    <source>
        <dbReference type="Proteomes" id="UP000032417"/>
    </source>
</evidence>
<dbReference type="OrthoDB" id="9811262at2"/>
<dbReference type="Gene3D" id="2.60.40.2630">
    <property type="match status" value="1"/>
</dbReference>
<dbReference type="Pfam" id="PF13149">
    <property type="entry name" value="Mfa_like_1"/>
    <property type="match status" value="1"/>
</dbReference>